<dbReference type="Proteomes" id="UP000308133">
    <property type="component" value="Unassembled WGS sequence"/>
</dbReference>
<feature type="domain" description="Metallo-beta-lactamase" evidence="5">
    <location>
        <begin position="54"/>
        <end position="272"/>
    </location>
</feature>
<gene>
    <name evidence="6" type="ORF">C1H76_5506</name>
</gene>
<organism evidence="6 7">
    <name type="scientific">Elsinoe australis</name>
    <dbReference type="NCBI Taxonomy" id="40998"/>
    <lineage>
        <taxon>Eukaryota</taxon>
        <taxon>Fungi</taxon>
        <taxon>Dikarya</taxon>
        <taxon>Ascomycota</taxon>
        <taxon>Pezizomycotina</taxon>
        <taxon>Dothideomycetes</taxon>
        <taxon>Dothideomycetidae</taxon>
        <taxon>Myriangiales</taxon>
        <taxon>Elsinoaceae</taxon>
        <taxon>Elsinoe</taxon>
    </lineage>
</organism>
<dbReference type="Gene3D" id="3.60.15.10">
    <property type="entry name" value="Ribonuclease Z/Hydroxyacylglutathione hydrolase-like"/>
    <property type="match status" value="1"/>
</dbReference>
<dbReference type="Pfam" id="PF00753">
    <property type="entry name" value="Lactamase_B"/>
    <property type="match status" value="1"/>
</dbReference>
<name>A0A4U7B4D8_9PEZI</name>
<evidence type="ECO:0000259" key="5">
    <source>
        <dbReference type="SMART" id="SM00849"/>
    </source>
</evidence>
<evidence type="ECO:0000256" key="4">
    <source>
        <dbReference type="ARBA" id="ARBA00022833"/>
    </source>
</evidence>
<dbReference type="InterPro" id="IPR036866">
    <property type="entry name" value="RibonucZ/Hydroxyglut_hydro"/>
</dbReference>
<evidence type="ECO:0000313" key="6">
    <source>
        <dbReference type="EMBL" id="TKX22217.1"/>
    </source>
</evidence>
<dbReference type="InterPro" id="IPR001279">
    <property type="entry name" value="Metallo-B-lactamas"/>
</dbReference>
<dbReference type="GO" id="GO:0016787">
    <property type="term" value="F:hydrolase activity"/>
    <property type="evidence" value="ECO:0007669"/>
    <property type="project" value="UniProtKB-KW"/>
</dbReference>
<evidence type="ECO:0000313" key="7">
    <source>
        <dbReference type="Proteomes" id="UP000308133"/>
    </source>
</evidence>
<evidence type="ECO:0000256" key="3">
    <source>
        <dbReference type="ARBA" id="ARBA00022801"/>
    </source>
</evidence>
<proteinExistence type="inferred from homology"/>
<keyword evidence="3" id="KW-0378">Hydrolase</keyword>
<keyword evidence="2" id="KW-0479">Metal-binding</keyword>
<dbReference type="SUPFAM" id="SSF56281">
    <property type="entry name" value="Metallo-hydrolase/oxidoreductase"/>
    <property type="match status" value="1"/>
</dbReference>
<dbReference type="InterPro" id="IPR051013">
    <property type="entry name" value="MBL_superfamily_lactonases"/>
</dbReference>
<dbReference type="GO" id="GO:0046872">
    <property type="term" value="F:metal ion binding"/>
    <property type="evidence" value="ECO:0007669"/>
    <property type="project" value="UniProtKB-KW"/>
</dbReference>
<comment type="caution">
    <text evidence="6">The sequence shown here is derived from an EMBL/GenBank/DDBJ whole genome shotgun (WGS) entry which is preliminary data.</text>
</comment>
<protein>
    <recommendedName>
        <fullName evidence="5">Metallo-beta-lactamase domain-containing protein</fullName>
    </recommendedName>
</protein>
<dbReference type="PANTHER" id="PTHR42978:SF5">
    <property type="entry name" value="METALLO-BETA-LACTAMASE DOMAIN-CONTAINING PROTEIN"/>
    <property type="match status" value="1"/>
</dbReference>
<dbReference type="SMART" id="SM00849">
    <property type="entry name" value="Lactamase_B"/>
    <property type="match status" value="1"/>
</dbReference>
<dbReference type="PANTHER" id="PTHR42978">
    <property type="entry name" value="QUORUM-QUENCHING LACTONASE YTNP-RELATED-RELATED"/>
    <property type="match status" value="1"/>
</dbReference>
<dbReference type="EMBL" id="PTQR01000068">
    <property type="protein sequence ID" value="TKX22217.1"/>
    <property type="molecule type" value="Genomic_DNA"/>
</dbReference>
<accession>A0A4U7B4D8</accession>
<dbReference type="AlphaFoldDB" id="A0A4U7B4D8"/>
<reference evidence="6 7" key="1">
    <citation type="submission" date="2018-02" db="EMBL/GenBank/DDBJ databases">
        <title>Draft genome sequences of Elsinoe sp., causing black scab on jojoba.</title>
        <authorList>
            <person name="Stodart B."/>
            <person name="Jeffress S."/>
            <person name="Ash G."/>
            <person name="Arun Chinnappa K."/>
        </authorList>
    </citation>
    <scope>NUCLEOTIDE SEQUENCE [LARGE SCALE GENOMIC DNA]</scope>
    <source>
        <strain evidence="6 7">Hillstone_2</strain>
    </source>
</reference>
<dbReference type="CDD" id="cd07730">
    <property type="entry name" value="metallo-hydrolase-like_MBL-fold"/>
    <property type="match status" value="1"/>
</dbReference>
<keyword evidence="4" id="KW-0862">Zinc</keyword>
<comment type="similarity">
    <text evidence="1">Belongs to the metallo-beta-lactamase superfamily.</text>
</comment>
<sequence>MIAADTLPSLPKLELPAGNVSVEVSIIDTTTNIVCPTNFLLQPSMEGYEYLNLPTHAYYIKHPSGKQILFDLGGRKDWWNSSPDTALILKTLVTSIDISKGIDEILREGDVDLASITSIIWSHWHWDHTGDPSLFPPSTELVVGAGFKKAFMPAYPTDPKAALLDSDFAGREVREIDFSVDRKQIGGFDAHDFFGDGSFYLLDTRGHAVGHMSALVRTTEGTFVFLGGDVCHHGGVFRPTMHKPMPEEISAKVPLDKSRFATPCPGAVFAARHPDKENAHVKPYFGVSSGEHSWYVEPEIAQASVDKLEVFDAHENVFVAIAHDEGLGAVCNFFPNSTMNQWKEKGWKEAGAWAFLNTLPVRKRRVAD</sequence>
<evidence type="ECO:0000256" key="2">
    <source>
        <dbReference type="ARBA" id="ARBA00022723"/>
    </source>
</evidence>
<evidence type="ECO:0000256" key="1">
    <source>
        <dbReference type="ARBA" id="ARBA00007749"/>
    </source>
</evidence>